<dbReference type="PATRIC" id="fig|361041.3.peg.2822"/>
<dbReference type="STRING" id="361041.VW35_17095"/>
<dbReference type="CDD" id="cd06261">
    <property type="entry name" value="TM_PBP2"/>
    <property type="match status" value="1"/>
</dbReference>
<evidence type="ECO:0000256" key="7">
    <source>
        <dbReference type="RuleBase" id="RU363032"/>
    </source>
</evidence>
<dbReference type="PANTHER" id="PTHR30465">
    <property type="entry name" value="INNER MEMBRANE ABC TRANSPORTER"/>
    <property type="match status" value="1"/>
</dbReference>
<evidence type="ECO:0000256" key="1">
    <source>
        <dbReference type="ARBA" id="ARBA00004651"/>
    </source>
</evidence>
<dbReference type="EMBL" id="LAJG01000042">
    <property type="protein sequence ID" value="KKB76509.1"/>
    <property type="molecule type" value="Genomic_DNA"/>
</dbReference>
<sequence>MGSFMIRRILYAIPALIAVSLISFLVIAIPPGDYVTRLAEMSAAAGDVMPIAEQEALRKAYGLDLPVMVQYWNWISGVVLRGDFGFSFSFNLPVKDVIWPRLGLTIVLSVASLLFIWVVAIPIGIYSAVRRYSAGDYLATFLGFLGLAVPNFLLALAAMYIAFAWFGVNVGGLFSPEYVEAPWSWGRFVDLLGHLWLPMIVLGTAGTASVIRVIRANLLDELHKPYVTAARAKGKGEFALLMKYPVRHALNPFVSGQNDIFVDIVSGGTIVAIVMGLQTTGPLLLDALRTQDMYMASSFILMLSVLVVIGTLLSDLLLAWLDPRIRYQQG</sequence>
<evidence type="ECO:0000313" key="10">
    <source>
        <dbReference type="Proteomes" id="UP000033514"/>
    </source>
</evidence>
<dbReference type="InterPro" id="IPR045621">
    <property type="entry name" value="BPD_transp_1_N"/>
</dbReference>
<dbReference type="Gene3D" id="1.10.3720.10">
    <property type="entry name" value="MetI-like"/>
    <property type="match status" value="1"/>
</dbReference>
<evidence type="ECO:0000259" key="8">
    <source>
        <dbReference type="PROSITE" id="PS50928"/>
    </source>
</evidence>
<dbReference type="Proteomes" id="UP000033514">
    <property type="component" value="Unassembled WGS sequence"/>
</dbReference>
<dbReference type="OrthoDB" id="9805855at2"/>
<keyword evidence="3" id="KW-1003">Cell membrane</keyword>
<dbReference type="RefSeq" id="WP_046144299.1">
    <property type="nucleotide sequence ID" value="NZ_LAJG01000042.1"/>
</dbReference>
<dbReference type="InterPro" id="IPR035906">
    <property type="entry name" value="MetI-like_sf"/>
</dbReference>
<feature type="transmembrane region" description="Helical" evidence="7">
    <location>
        <begin position="9"/>
        <end position="29"/>
    </location>
</feature>
<reference evidence="9 10" key="1">
    <citation type="submission" date="2015-03" db="EMBL/GenBank/DDBJ databases">
        <authorList>
            <person name="Hassan Y.I."/>
            <person name="Lepp D."/>
            <person name="Zhou T."/>
        </authorList>
    </citation>
    <scope>NUCLEOTIDE SEQUENCE [LARGE SCALE GENOMIC DNA]</scope>
    <source>
        <strain evidence="9 10">GH2-10</strain>
    </source>
</reference>
<keyword evidence="2 7" id="KW-0813">Transport</keyword>
<feature type="transmembrane region" description="Helical" evidence="7">
    <location>
        <begin position="195"/>
        <end position="214"/>
    </location>
</feature>
<evidence type="ECO:0000256" key="2">
    <source>
        <dbReference type="ARBA" id="ARBA00022448"/>
    </source>
</evidence>
<dbReference type="GO" id="GO:0005886">
    <property type="term" value="C:plasma membrane"/>
    <property type="evidence" value="ECO:0007669"/>
    <property type="project" value="UniProtKB-SubCell"/>
</dbReference>
<evidence type="ECO:0000313" key="9">
    <source>
        <dbReference type="EMBL" id="KKB76509.1"/>
    </source>
</evidence>
<evidence type="ECO:0000256" key="4">
    <source>
        <dbReference type="ARBA" id="ARBA00022692"/>
    </source>
</evidence>
<evidence type="ECO:0000256" key="5">
    <source>
        <dbReference type="ARBA" id="ARBA00022989"/>
    </source>
</evidence>
<evidence type="ECO:0000256" key="6">
    <source>
        <dbReference type="ARBA" id="ARBA00023136"/>
    </source>
</evidence>
<dbReference type="GO" id="GO:0055085">
    <property type="term" value="P:transmembrane transport"/>
    <property type="evidence" value="ECO:0007669"/>
    <property type="project" value="InterPro"/>
</dbReference>
<gene>
    <name evidence="9" type="ORF">VW35_17095</name>
</gene>
<keyword evidence="6 7" id="KW-0472">Membrane</keyword>
<keyword evidence="10" id="KW-1185">Reference proteome</keyword>
<comment type="subcellular location">
    <subcellularLocation>
        <location evidence="1 7">Cell membrane</location>
        <topology evidence="1 7">Multi-pass membrane protein</topology>
    </subcellularLocation>
</comment>
<name>A0A0F5L2S6_9HYPH</name>
<feature type="transmembrane region" description="Helical" evidence="7">
    <location>
        <begin position="141"/>
        <end position="166"/>
    </location>
</feature>
<organism evidence="9 10">
    <name type="scientific">Devosia soli</name>
    <dbReference type="NCBI Taxonomy" id="361041"/>
    <lineage>
        <taxon>Bacteria</taxon>
        <taxon>Pseudomonadati</taxon>
        <taxon>Pseudomonadota</taxon>
        <taxon>Alphaproteobacteria</taxon>
        <taxon>Hyphomicrobiales</taxon>
        <taxon>Devosiaceae</taxon>
        <taxon>Devosia</taxon>
    </lineage>
</organism>
<feature type="transmembrane region" description="Helical" evidence="7">
    <location>
        <begin position="102"/>
        <end position="129"/>
    </location>
</feature>
<dbReference type="Pfam" id="PF00528">
    <property type="entry name" value="BPD_transp_1"/>
    <property type="match status" value="1"/>
</dbReference>
<keyword evidence="5 7" id="KW-1133">Transmembrane helix</keyword>
<dbReference type="SUPFAM" id="SSF161098">
    <property type="entry name" value="MetI-like"/>
    <property type="match status" value="1"/>
</dbReference>
<feature type="transmembrane region" description="Helical" evidence="7">
    <location>
        <begin position="260"/>
        <end position="279"/>
    </location>
</feature>
<dbReference type="AlphaFoldDB" id="A0A0F5L2S6"/>
<keyword evidence="4 7" id="KW-0812">Transmembrane</keyword>
<comment type="similarity">
    <text evidence="7">Belongs to the binding-protein-dependent transport system permease family.</text>
</comment>
<dbReference type="InterPro" id="IPR000515">
    <property type="entry name" value="MetI-like"/>
</dbReference>
<protein>
    <submittedName>
        <fullName evidence="9">ABC transporter permease</fullName>
    </submittedName>
</protein>
<comment type="caution">
    <text evidence="9">The sequence shown here is derived from an EMBL/GenBank/DDBJ whole genome shotgun (WGS) entry which is preliminary data.</text>
</comment>
<evidence type="ECO:0000256" key="3">
    <source>
        <dbReference type="ARBA" id="ARBA00022475"/>
    </source>
</evidence>
<dbReference type="PANTHER" id="PTHR30465:SF43">
    <property type="entry name" value="OLIGOPEPTIDE ABC TRANSPORTER, PERMEASE PROTEIN"/>
    <property type="match status" value="1"/>
</dbReference>
<proteinExistence type="inferred from homology"/>
<feature type="transmembrane region" description="Helical" evidence="7">
    <location>
        <begin position="299"/>
        <end position="321"/>
    </location>
</feature>
<feature type="domain" description="ABC transmembrane type-1" evidence="8">
    <location>
        <begin position="102"/>
        <end position="318"/>
    </location>
</feature>
<accession>A0A0F5L2S6</accession>
<dbReference type="PROSITE" id="PS50928">
    <property type="entry name" value="ABC_TM1"/>
    <property type="match status" value="1"/>
</dbReference>
<dbReference type="Pfam" id="PF19300">
    <property type="entry name" value="BPD_transp_1_N"/>
    <property type="match status" value="1"/>
</dbReference>